<evidence type="ECO:0000256" key="7">
    <source>
        <dbReference type="ARBA" id="ARBA00024033"/>
    </source>
</evidence>
<comment type="subcellular location">
    <subcellularLocation>
        <location evidence="1">Cell membrane</location>
        <topology evidence="1">Multi-pass membrane protein</topology>
    </subcellularLocation>
</comment>
<evidence type="ECO:0000256" key="8">
    <source>
        <dbReference type="SAM" id="MobiDB-lite"/>
    </source>
</evidence>
<dbReference type="AlphaFoldDB" id="I0HGL1"/>
<evidence type="ECO:0000313" key="11">
    <source>
        <dbReference type="Proteomes" id="UP000007882"/>
    </source>
</evidence>
<feature type="transmembrane region" description="Helical" evidence="9">
    <location>
        <begin position="85"/>
        <end position="107"/>
    </location>
</feature>
<evidence type="ECO:0000256" key="9">
    <source>
        <dbReference type="SAM" id="Phobius"/>
    </source>
</evidence>
<dbReference type="GO" id="GO:0016758">
    <property type="term" value="F:hexosyltransferase activity"/>
    <property type="evidence" value="ECO:0007669"/>
    <property type="project" value="InterPro"/>
</dbReference>
<keyword evidence="6 9" id="KW-0472">Membrane</keyword>
<organism evidence="10 11">
    <name type="scientific">Actinoplanes missouriensis (strain ATCC 14538 / DSM 43046 / CBS 188.64 / JCM 3121 / NBRC 102363 / NCIMB 12654 / NRRL B-3342 / UNCC 431)</name>
    <dbReference type="NCBI Taxonomy" id="512565"/>
    <lineage>
        <taxon>Bacteria</taxon>
        <taxon>Bacillati</taxon>
        <taxon>Actinomycetota</taxon>
        <taxon>Actinomycetes</taxon>
        <taxon>Micromonosporales</taxon>
        <taxon>Micromonosporaceae</taxon>
        <taxon>Actinoplanes</taxon>
    </lineage>
</organism>
<evidence type="ECO:0000256" key="3">
    <source>
        <dbReference type="ARBA" id="ARBA00022679"/>
    </source>
</evidence>
<feature type="region of interest" description="Disordered" evidence="8">
    <location>
        <begin position="381"/>
        <end position="410"/>
    </location>
</feature>
<reference evidence="10 11" key="1">
    <citation type="submission" date="2012-02" db="EMBL/GenBank/DDBJ databases">
        <title>Complete genome sequence of Actinoplanes missouriensis 431 (= NBRC 102363).</title>
        <authorList>
            <person name="Ohnishi Y."/>
            <person name="Ishikawa J."/>
            <person name="Sekine M."/>
            <person name="Hosoyama A."/>
            <person name="Harada T."/>
            <person name="Narita H."/>
            <person name="Hata T."/>
            <person name="Konno Y."/>
            <person name="Tutikane K."/>
            <person name="Fujita N."/>
            <person name="Horinouchi S."/>
            <person name="Hayakawa M."/>
        </authorList>
    </citation>
    <scope>NUCLEOTIDE SEQUENCE [LARGE SCALE GENOMIC DNA]</scope>
    <source>
        <strain evidence="11">ATCC 14538 / DSM 43046 / CBS 188.64 / JCM 3121 / NBRC 102363 / NCIMB 12654 / NRRL B-3342 / UNCC 431</strain>
    </source>
</reference>
<gene>
    <name evidence="10" type="ordered locus">AMIS_69280</name>
</gene>
<evidence type="ECO:0000256" key="5">
    <source>
        <dbReference type="ARBA" id="ARBA00022989"/>
    </source>
</evidence>
<keyword evidence="2" id="KW-1003">Cell membrane</keyword>
<sequence>MQPFRNRGIFPEVTLILALAVIAGALRYLGFGLVSGDYEGFLRPWAQFIAANGGFDALAHDFADYNVPYLYVLTALTWLATHSPLGMMLLVKLTSVAFDVVMAYYAGRIVGLRWPDWRIRALAAVSVLLLPTVVLNGAYWAQCDSIYTALTLAGLYHLLRDRPWWGVALLGLSLTVKLQAIFVFPALLTLLLAGRIRWRHLLTIPAVYLLCAVPAWLAGRPFGDLMLIYLHQSGQYGGLTLGAPSIYAYVRPGEQLDTIRTAGSLLAVAAVLVVICVLLIRRIRFDRTGTVLLFATFSILVPFLLPSMHERYFFQAEVLAVVAAFWLPRELWYVPLLTQAATFAEYQDYLFGTPEVVDLRILALLTGAALVATASRLLRHDREPDPPVPVQAEAPTPAPVEETARVPQPV</sequence>
<feature type="transmembrane region" description="Helical" evidence="9">
    <location>
        <begin position="119"/>
        <end position="141"/>
    </location>
</feature>
<keyword evidence="5 9" id="KW-1133">Transmembrane helix</keyword>
<evidence type="ECO:0000256" key="1">
    <source>
        <dbReference type="ARBA" id="ARBA00004651"/>
    </source>
</evidence>
<dbReference type="STRING" id="512565.AMIS_69280"/>
<name>I0HGL1_ACTM4</name>
<dbReference type="Pfam" id="PF09594">
    <property type="entry name" value="GT87"/>
    <property type="match status" value="1"/>
</dbReference>
<dbReference type="eggNOG" id="COG5542">
    <property type="taxonomic scope" value="Bacteria"/>
</dbReference>
<dbReference type="Proteomes" id="UP000007882">
    <property type="component" value="Chromosome"/>
</dbReference>
<feature type="transmembrane region" description="Helical" evidence="9">
    <location>
        <begin position="200"/>
        <end position="217"/>
    </location>
</feature>
<dbReference type="HOGENOM" id="CLU_043514_0_0_11"/>
<keyword evidence="3" id="KW-0808">Transferase</keyword>
<dbReference type="KEGG" id="ams:AMIS_69280"/>
<feature type="transmembrane region" description="Helical" evidence="9">
    <location>
        <begin position="289"/>
        <end position="305"/>
    </location>
</feature>
<dbReference type="EMBL" id="AP012319">
    <property type="protein sequence ID" value="BAL92148.1"/>
    <property type="molecule type" value="Genomic_DNA"/>
</dbReference>
<feature type="transmembrane region" description="Helical" evidence="9">
    <location>
        <begin position="164"/>
        <end position="193"/>
    </location>
</feature>
<feature type="transmembrane region" description="Helical" evidence="9">
    <location>
        <begin position="12"/>
        <end position="34"/>
    </location>
</feature>
<accession>I0HGL1</accession>
<feature type="transmembrane region" description="Helical" evidence="9">
    <location>
        <begin position="262"/>
        <end position="283"/>
    </location>
</feature>
<evidence type="ECO:0000256" key="2">
    <source>
        <dbReference type="ARBA" id="ARBA00022475"/>
    </source>
</evidence>
<protein>
    <submittedName>
        <fullName evidence="10">Uncharacterized protein</fullName>
    </submittedName>
</protein>
<keyword evidence="11" id="KW-1185">Reference proteome</keyword>
<comment type="similarity">
    <text evidence="7">Belongs to the glycosyltransferase 87 family.</text>
</comment>
<dbReference type="InterPro" id="IPR018584">
    <property type="entry name" value="GT87"/>
</dbReference>
<evidence type="ECO:0000256" key="4">
    <source>
        <dbReference type="ARBA" id="ARBA00022692"/>
    </source>
</evidence>
<dbReference type="GO" id="GO:0005886">
    <property type="term" value="C:plasma membrane"/>
    <property type="evidence" value="ECO:0007669"/>
    <property type="project" value="UniProtKB-SubCell"/>
</dbReference>
<evidence type="ECO:0000313" key="10">
    <source>
        <dbReference type="EMBL" id="BAL92148.1"/>
    </source>
</evidence>
<proteinExistence type="inferred from homology"/>
<keyword evidence="4 9" id="KW-0812">Transmembrane</keyword>
<evidence type="ECO:0000256" key="6">
    <source>
        <dbReference type="ARBA" id="ARBA00023136"/>
    </source>
</evidence>
<dbReference type="PATRIC" id="fig|512565.3.peg.6930"/>